<keyword evidence="4" id="KW-1185">Reference proteome</keyword>
<feature type="compositionally biased region" description="Basic and acidic residues" evidence="2">
    <location>
        <begin position="114"/>
        <end position="132"/>
    </location>
</feature>
<organism evidence="3 4">
    <name type="scientific">Monosiga brevicollis</name>
    <name type="common">Choanoflagellate</name>
    <dbReference type="NCBI Taxonomy" id="81824"/>
    <lineage>
        <taxon>Eukaryota</taxon>
        <taxon>Choanoflagellata</taxon>
        <taxon>Craspedida</taxon>
        <taxon>Salpingoecidae</taxon>
        <taxon>Monosiga</taxon>
    </lineage>
</organism>
<dbReference type="KEGG" id="mbr:MONBRDRAFT_25965"/>
<sequence length="132" mass="15172">MAEPMRKLVHSGDARDVLTVQQEILGELEQERSDIEAQLSSARARYQHQQIALVQHTHTLKEAHIALMGLFQRLRPSPLYYVDSLPLINHEFNSVVRDALQAQHPDAYSQARKRALEREARRDAEHEATQEA</sequence>
<evidence type="ECO:0000256" key="2">
    <source>
        <dbReference type="SAM" id="MobiDB-lite"/>
    </source>
</evidence>
<keyword evidence="1" id="KW-0175">Coiled coil</keyword>
<gene>
    <name evidence="3" type="ORF">MONBRDRAFT_25965</name>
</gene>
<name>A9V0Z6_MONBE</name>
<feature type="region of interest" description="Disordered" evidence="2">
    <location>
        <begin position="103"/>
        <end position="132"/>
    </location>
</feature>
<feature type="coiled-coil region" evidence="1">
    <location>
        <begin position="18"/>
        <end position="45"/>
    </location>
</feature>
<dbReference type="RefSeq" id="XP_001746332.1">
    <property type="nucleotide sequence ID" value="XM_001746280.1"/>
</dbReference>
<dbReference type="InParanoid" id="A9V0Z6"/>
<evidence type="ECO:0000256" key="1">
    <source>
        <dbReference type="SAM" id="Coils"/>
    </source>
</evidence>
<evidence type="ECO:0000313" key="3">
    <source>
        <dbReference type="EMBL" id="EDQ88719.1"/>
    </source>
</evidence>
<reference evidence="3 4" key="1">
    <citation type="journal article" date="2008" name="Nature">
        <title>The genome of the choanoflagellate Monosiga brevicollis and the origin of metazoans.</title>
        <authorList>
            <consortium name="JGI Sequencing"/>
            <person name="King N."/>
            <person name="Westbrook M.J."/>
            <person name="Young S.L."/>
            <person name="Kuo A."/>
            <person name="Abedin M."/>
            <person name="Chapman J."/>
            <person name="Fairclough S."/>
            <person name="Hellsten U."/>
            <person name="Isogai Y."/>
            <person name="Letunic I."/>
            <person name="Marr M."/>
            <person name="Pincus D."/>
            <person name="Putnam N."/>
            <person name="Rokas A."/>
            <person name="Wright K.J."/>
            <person name="Zuzow R."/>
            <person name="Dirks W."/>
            <person name="Good M."/>
            <person name="Goodstein D."/>
            <person name="Lemons D."/>
            <person name="Li W."/>
            <person name="Lyons J.B."/>
            <person name="Morris A."/>
            <person name="Nichols S."/>
            <person name="Richter D.J."/>
            <person name="Salamov A."/>
            <person name="Bork P."/>
            <person name="Lim W.A."/>
            <person name="Manning G."/>
            <person name="Miller W.T."/>
            <person name="McGinnis W."/>
            <person name="Shapiro H."/>
            <person name="Tjian R."/>
            <person name="Grigoriev I.V."/>
            <person name="Rokhsar D."/>
        </authorList>
    </citation>
    <scope>NUCLEOTIDE SEQUENCE [LARGE SCALE GENOMIC DNA]</scope>
    <source>
        <strain evidence="4">MX1 / ATCC 50154</strain>
    </source>
</reference>
<dbReference type="GeneID" id="5891630"/>
<dbReference type="AlphaFoldDB" id="A9V0Z6"/>
<protein>
    <submittedName>
        <fullName evidence="3">Uncharacterized protein</fullName>
    </submittedName>
</protein>
<dbReference type="EMBL" id="CH991553">
    <property type="protein sequence ID" value="EDQ88719.1"/>
    <property type="molecule type" value="Genomic_DNA"/>
</dbReference>
<proteinExistence type="predicted"/>
<dbReference type="Proteomes" id="UP000001357">
    <property type="component" value="Unassembled WGS sequence"/>
</dbReference>
<accession>A9V0Z6</accession>
<evidence type="ECO:0000313" key="4">
    <source>
        <dbReference type="Proteomes" id="UP000001357"/>
    </source>
</evidence>